<dbReference type="InterPro" id="IPR008333">
    <property type="entry name" value="Cbr1-like_FAD-bd_dom"/>
</dbReference>
<dbReference type="SUPFAM" id="SSF63380">
    <property type="entry name" value="Riboflavin synthase domain-like"/>
    <property type="match status" value="1"/>
</dbReference>
<keyword evidence="10 15" id="KW-0520">NAD</keyword>
<evidence type="ECO:0000256" key="16">
    <source>
        <dbReference type="SAM" id="MobiDB-lite"/>
    </source>
</evidence>
<feature type="region of interest" description="Disordered" evidence="16">
    <location>
        <begin position="122"/>
        <end position="142"/>
    </location>
</feature>
<dbReference type="PANTHER" id="PTHR19370">
    <property type="entry name" value="NADH-CYTOCHROME B5 REDUCTASE"/>
    <property type="match status" value="1"/>
</dbReference>
<dbReference type="EMBL" id="JADOXO010000008">
    <property type="protein sequence ID" value="KAF9820793.1"/>
    <property type="molecule type" value="Genomic_DNA"/>
</dbReference>
<name>A0A8H7U5S4_9APHY</name>
<evidence type="ECO:0000256" key="8">
    <source>
        <dbReference type="ARBA" id="ARBA00022989"/>
    </source>
</evidence>
<feature type="binding site" evidence="14">
    <location>
        <position position="139"/>
    </location>
    <ligand>
        <name>FAD</name>
        <dbReference type="ChEBI" id="CHEBI:57692"/>
    </ligand>
</feature>
<dbReference type="InterPro" id="IPR001709">
    <property type="entry name" value="Flavoprot_Pyr_Nucl_cyt_Rdtase"/>
</dbReference>
<evidence type="ECO:0000256" key="1">
    <source>
        <dbReference type="ARBA" id="ARBA00001974"/>
    </source>
</evidence>
<dbReference type="PRINTS" id="PR00406">
    <property type="entry name" value="CYTB5RDTASE"/>
</dbReference>
<dbReference type="InterPro" id="IPR039261">
    <property type="entry name" value="FNR_nucleotide-bd"/>
</dbReference>
<evidence type="ECO:0000256" key="7">
    <source>
        <dbReference type="ARBA" id="ARBA00022827"/>
    </source>
</evidence>
<keyword evidence="8" id="KW-1133">Transmembrane helix</keyword>
<dbReference type="EC" id="1.6.2.2" evidence="15"/>
<keyword evidence="11" id="KW-0496">Mitochondrion</keyword>
<dbReference type="InterPro" id="IPR017927">
    <property type="entry name" value="FAD-bd_FR_type"/>
</dbReference>
<evidence type="ECO:0000256" key="15">
    <source>
        <dbReference type="RuleBase" id="RU361226"/>
    </source>
</evidence>
<comment type="cofactor">
    <cofactor evidence="1 14 15">
        <name>FAD</name>
        <dbReference type="ChEBI" id="CHEBI:57692"/>
    </cofactor>
</comment>
<dbReference type="Gene3D" id="2.40.30.10">
    <property type="entry name" value="Translation factors"/>
    <property type="match status" value="1"/>
</dbReference>
<dbReference type="InterPro" id="IPR017938">
    <property type="entry name" value="Riboflavin_synthase-like_b-brl"/>
</dbReference>
<comment type="caution">
    <text evidence="18">The sequence shown here is derived from an EMBL/GenBank/DDBJ whole genome shotgun (WGS) entry which is preliminary data.</text>
</comment>
<evidence type="ECO:0000256" key="5">
    <source>
        <dbReference type="ARBA" id="ARBA00022692"/>
    </source>
</evidence>
<dbReference type="PROSITE" id="PS51384">
    <property type="entry name" value="FAD_FR"/>
    <property type="match status" value="1"/>
</dbReference>
<keyword evidence="4 14" id="KW-0285">Flavoprotein</keyword>
<keyword evidence="12" id="KW-0472">Membrane</keyword>
<dbReference type="GO" id="GO:0090524">
    <property type="term" value="F:cytochrome-b5 reductase activity, acting on NADH"/>
    <property type="evidence" value="ECO:0007669"/>
    <property type="project" value="UniProtKB-EC"/>
</dbReference>
<dbReference type="FunFam" id="2.40.30.10:FF:000069">
    <property type="entry name" value="NADH-cytochrome b5 reductase"/>
    <property type="match status" value="1"/>
</dbReference>
<feature type="domain" description="FAD-binding FR-type" evidence="17">
    <location>
        <begin position="77"/>
        <end position="188"/>
    </location>
</feature>
<evidence type="ECO:0000256" key="13">
    <source>
        <dbReference type="ARBA" id="ARBA00047682"/>
    </source>
</evidence>
<evidence type="ECO:0000256" key="3">
    <source>
        <dbReference type="ARBA" id="ARBA00006105"/>
    </source>
</evidence>
<dbReference type="InterPro" id="IPR001433">
    <property type="entry name" value="OxRdtase_FAD/NAD-bd"/>
</dbReference>
<dbReference type="FunFam" id="3.40.50.80:FF:000009">
    <property type="entry name" value="NADH-cytochrome b5 reductase"/>
    <property type="match status" value="1"/>
</dbReference>
<feature type="binding site" evidence="14">
    <location>
        <position position="205"/>
    </location>
    <ligand>
        <name>FAD</name>
        <dbReference type="ChEBI" id="CHEBI:57692"/>
    </ligand>
</feature>
<feature type="binding site" evidence="14">
    <location>
        <position position="138"/>
    </location>
    <ligand>
        <name>FAD</name>
        <dbReference type="ChEBI" id="CHEBI:57692"/>
    </ligand>
</feature>
<keyword evidence="7 14" id="KW-0274">FAD</keyword>
<dbReference type="Pfam" id="PF00175">
    <property type="entry name" value="NAD_binding_1"/>
    <property type="match status" value="1"/>
</dbReference>
<evidence type="ECO:0000256" key="4">
    <source>
        <dbReference type="ARBA" id="ARBA00022630"/>
    </source>
</evidence>
<reference evidence="18" key="1">
    <citation type="submission" date="2020-11" db="EMBL/GenBank/DDBJ databases">
        <authorList>
            <person name="Koelle M."/>
            <person name="Horta M.A.C."/>
            <person name="Nowrousian M."/>
            <person name="Ohm R.A."/>
            <person name="Benz P."/>
            <person name="Pilgard A."/>
        </authorList>
    </citation>
    <scope>NUCLEOTIDE SEQUENCE</scope>
    <source>
        <strain evidence="18">FPRL280</strain>
    </source>
</reference>
<feature type="binding site" evidence="14">
    <location>
        <position position="163"/>
    </location>
    <ligand>
        <name>FAD</name>
        <dbReference type="ChEBI" id="CHEBI:57692"/>
    </ligand>
</feature>
<evidence type="ECO:0000256" key="6">
    <source>
        <dbReference type="ARBA" id="ARBA00022787"/>
    </source>
</evidence>
<dbReference type="Proteomes" id="UP000639403">
    <property type="component" value="Unassembled WGS sequence"/>
</dbReference>
<feature type="binding site" evidence="14">
    <location>
        <position position="164"/>
    </location>
    <ligand>
        <name>FAD</name>
        <dbReference type="ChEBI" id="CHEBI:57692"/>
    </ligand>
</feature>
<dbReference type="Gene3D" id="3.40.50.80">
    <property type="entry name" value="Nucleotide-binding domain of ferredoxin-NADP reductase (FNR) module"/>
    <property type="match status" value="1"/>
</dbReference>
<keyword evidence="9 15" id="KW-0560">Oxidoreductase</keyword>
<sequence length="389" mass="42188">MSFARAAFSSRVVRQAAASTRRYSAAPDAKKSSNLPLYLGGAGVAGLAAYIYLDSQSKPAAAAQPAKKQEKSPLNPDAFVDFPLKRVEPYNHNTAKFVFQLPDGEASLLPVASCVVVKTPDDSPTALKTDSGKPVVRPYTPVSPPDQPGELTFLIKKYDAGKVSKWVHDMKPGDKLSVKGPIVKIPFKVNEFEEVGMIAGGSGITPMYQILKHALGDSSNKTRFTLVFANIAEKDILLREEFEAMRKQHPDTFNIVYTLDQAGSDWKGYKGYVNQEMIMQHIGPANLGNKVKVFVCGPPGQVSAIAGKKDGMKQGTLGGILKELGYTEDQVCGGLSAGPSHCVAYLFVLLATGLQVLRRSMRCENVTIDACIRTYTALYTGIRPLLQER</sequence>
<comment type="subcellular location">
    <subcellularLocation>
        <location evidence="2">Mitochondrion outer membrane</location>
        <topology evidence="2">Single-pass membrane protein</topology>
    </subcellularLocation>
</comment>
<dbReference type="PRINTS" id="PR00371">
    <property type="entry name" value="FPNCR"/>
</dbReference>
<proteinExistence type="inferred from homology"/>
<dbReference type="CDD" id="cd06183">
    <property type="entry name" value="cyt_b5_reduct_like"/>
    <property type="match status" value="1"/>
</dbReference>
<evidence type="ECO:0000313" key="19">
    <source>
        <dbReference type="Proteomes" id="UP000639403"/>
    </source>
</evidence>
<dbReference type="PANTHER" id="PTHR19370:SF171">
    <property type="entry name" value="NADH-CYTOCHROME B5 REDUCTASE 2"/>
    <property type="match status" value="1"/>
</dbReference>
<feature type="binding site" evidence="14">
    <location>
        <position position="156"/>
    </location>
    <ligand>
        <name>FAD</name>
        <dbReference type="ChEBI" id="CHEBI:57692"/>
    </ligand>
</feature>
<evidence type="ECO:0000256" key="9">
    <source>
        <dbReference type="ARBA" id="ARBA00023002"/>
    </source>
</evidence>
<dbReference type="InterPro" id="IPR001834">
    <property type="entry name" value="CBR-like"/>
</dbReference>
<organism evidence="18 19">
    <name type="scientific">Rhodonia placenta</name>
    <dbReference type="NCBI Taxonomy" id="104341"/>
    <lineage>
        <taxon>Eukaryota</taxon>
        <taxon>Fungi</taxon>
        <taxon>Dikarya</taxon>
        <taxon>Basidiomycota</taxon>
        <taxon>Agaricomycotina</taxon>
        <taxon>Agaricomycetes</taxon>
        <taxon>Polyporales</taxon>
        <taxon>Adustoporiaceae</taxon>
        <taxon>Rhodonia</taxon>
    </lineage>
</organism>
<protein>
    <recommendedName>
        <fullName evidence="15">NADH-cytochrome b5 reductase</fullName>
        <ecNumber evidence="15">1.6.2.2</ecNumber>
    </recommendedName>
</protein>
<evidence type="ECO:0000259" key="17">
    <source>
        <dbReference type="PROSITE" id="PS51384"/>
    </source>
</evidence>
<gene>
    <name evidence="18" type="ORF">IEO21_01236</name>
</gene>
<keyword evidence="6" id="KW-1000">Mitochondrion outer membrane</keyword>
<dbReference type="AlphaFoldDB" id="A0A8H7U5S4"/>
<keyword evidence="5" id="KW-0812">Transmembrane</keyword>
<comment type="catalytic activity">
    <reaction evidence="13 15">
        <text>2 Fe(III)-[cytochrome b5] + NADH = 2 Fe(II)-[cytochrome b5] + NAD(+) + H(+)</text>
        <dbReference type="Rhea" id="RHEA:46680"/>
        <dbReference type="Rhea" id="RHEA-COMP:10438"/>
        <dbReference type="Rhea" id="RHEA-COMP:10439"/>
        <dbReference type="ChEBI" id="CHEBI:15378"/>
        <dbReference type="ChEBI" id="CHEBI:29033"/>
        <dbReference type="ChEBI" id="CHEBI:29034"/>
        <dbReference type="ChEBI" id="CHEBI:57540"/>
        <dbReference type="ChEBI" id="CHEBI:57945"/>
        <dbReference type="EC" id="1.6.2.2"/>
    </reaction>
</comment>
<feature type="binding site" evidence="14">
    <location>
        <position position="154"/>
    </location>
    <ligand>
        <name>FAD</name>
        <dbReference type="ChEBI" id="CHEBI:57692"/>
    </ligand>
</feature>
<dbReference type="GO" id="GO:0005741">
    <property type="term" value="C:mitochondrial outer membrane"/>
    <property type="evidence" value="ECO:0007669"/>
    <property type="project" value="UniProtKB-SubCell"/>
</dbReference>
<comment type="similarity">
    <text evidence="3 15">Belongs to the flavoprotein pyridine nucleotide cytochrome reductase family.</text>
</comment>
<evidence type="ECO:0000256" key="11">
    <source>
        <dbReference type="ARBA" id="ARBA00023128"/>
    </source>
</evidence>
<evidence type="ECO:0000256" key="10">
    <source>
        <dbReference type="ARBA" id="ARBA00023027"/>
    </source>
</evidence>
<evidence type="ECO:0000256" key="12">
    <source>
        <dbReference type="ARBA" id="ARBA00023136"/>
    </source>
</evidence>
<reference evidence="18" key="2">
    <citation type="journal article" name="Front. Microbiol.">
        <title>Degradative Capacity of Two Strains of Rhodonia placenta: From Phenotype to Genotype.</title>
        <authorList>
            <person name="Kolle M."/>
            <person name="Horta M.A.C."/>
            <person name="Nowrousian M."/>
            <person name="Ohm R.A."/>
            <person name="Benz J.P."/>
            <person name="Pilgard A."/>
        </authorList>
    </citation>
    <scope>NUCLEOTIDE SEQUENCE</scope>
    <source>
        <strain evidence="18">FPRL280</strain>
    </source>
</reference>
<evidence type="ECO:0000313" key="18">
    <source>
        <dbReference type="EMBL" id="KAF9820793.1"/>
    </source>
</evidence>
<evidence type="ECO:0000256" key="14">
    <source>
        <dbReference type="PIRSR" id="PIRSR601834-1"/>
    </source>
</evidence>
<evidence type="ECO:0000256" key="2">
    <source>
        <dbReference type="ARBA" id="ARBA00004572"/>
    </source>
</evidence>
<accession>A0A8H7U5S4</accession>
<feature type="binding site" evidence="14">
    <location>
        <position position="162"/>
    </location>
    <ligand>
        <name>FAD</name>
        <dbReference type="ChEBI" id="CHEBI:57692"/>
    </ligand>
</feature>
<dbReference type="Pfam" id="PF00970">
    <property type="entry name" value="FAD_binding_6"/>
    <property type="match status" value="1"/>
</dbReference>
<feature type="binding site" evidence="14">
    <location>
        <position position="137"/>
    </location>
    <ligand>
        <name>FAD</name>
        <dbReference type="ChEBI" id="CHEBI:57692"/>
    </ligand>
</feature>
<dbReference type="SUPFAM" id="SSF52343">
    <property type="entry name" value="Ferredoxin reductase-like, C-terminal NADP-linked domain"/>
    <property type="match status" value="1"/>
</dbReference>